<protein>
    <recommendedName>
        <fullName evidence="5">MYND-type domain-containing protein</fullName>
    </recommendedName>
</protein>
<evidence type="ECO:0000313" key="6">
    <source>
        <dbReference type="EMBL" id="KAJ7618730.1"/>
    </source>
</evidence>
<dbReference type="Pfam" id="PF01753">
    <property type="entry name" value="zf-MYND"/>
    <property type="match status" value="1"/>
</dbReference>
<evidence type="ECO:0000313" key="7">
    <source>
        <dbReference type="Proteomes" id="UP001221142"/>
    </source>
</evidence>
<keyword evidence="1" id="KW-0479">Metal-binding</keyword>
<evidence type="ECO:0000256" key="3">
    <source>
        <dbReference type="ARBA" id="ARBA00022833"/>
    </source>
</evidence>
<dbReference type="EMBL" id="JARKIF010000019">
    <property type="protein sequence ID" value="KAJ7618730.1"/>
    <property type="molecule type" value="Genomic_DNA"/>
</dbReference>
<dbReference type="GO" id="GO:0008270">
    <property type="term" value="F:zinc ion binding"/>
    <property type="evidence" value="ECO:0007669"/>
    <property type="project" value="UniProtKB-KW"/>
</dbReference>
<evidence type="ECO:0000259" key="5">
    <source>
        <dbReference type="PROSITE" id="PS50865"/>
    </source>
</evidence>
<dbReference type="Gene3D" id="6.10.140.2220">
    <property type="match status" value="1"/>
</dbReference>
<sequence length="440" mass="48717">MGFGDSPKSPSFEVDRRGWNAAWERDLATIYGSGIPISYPNRRPIPSITSGLPPQHYEMMLAEGNTANLQNMARQICVLQRDLTKSLLSDLQRMISRRGGLGGVCKDREDLILEALVRACRASPDFEEHRKCPELTLKRLNNDSGKGYIDLVKKLCHNDLERVPSDFKTVPNTVYDQLTAAGRNAHPGELLAKKSLDASRTYLLTMVVWNVLLAYYGESERYGLDKGQRGTMEENKSMKEAFRADLGSKAMKSAMSEVSANRENAEHHCTSCNLPASKLGLTTLSACQRCKAIDRLVYYCSKQCQTTDWKTGTPPHKTVCGKKGAVATALLSPVAAAEDDDDDLYGPPVDGYTRSPALLHQLKLLQRKPGDHGVMLQDPMGKLFFKTGAPSEVLMMYNLLEPTAKNAVGFGVDKLRAQLLKEYGVDVEEVRKAKEAEKAK</sequence>
<name>A0AAD7BF85_9AGAR</name>
<dbReference type="InterPro" id="IPR002893">
    <property type="entry name" value="Znf_MYND"/>
</dbReference>
<evidence type="ECO:0000256" key="4">
    <source>
        <dbReference type="PROSITE-ProRule" id="PRU00134"/>
    </source>
</evidence>
<dbReference type="Proteomes" id="UP001221142">
    <property type="component" value="Unassembled WGS sequence"/>
</dbReference>
<dbReference type="PROSITE" id="PS50865">
    <property type="entry name" value="ZF_MYND_2"/>
    <property type="match status" value="1"/>
</dbReference>
<gene>
    <name evidence="6" type="ORF">FB45DRAFT_932305</name>
</gene>
<dbReference type="AlphaFoldDB" id="A0AAD7BF85"/>
<comment type="caution">
    <text evidence="6">The sequence shown here is derived from an EMBL/GenBank/DDBJ whole genome shotgun (WGS) entry which is preliminary data.</text>
</comment>
<evidence type="ECO:0000256" key="1">
    <source>
        <dbReference type="ARBA" id="ARBA00022723"/>
    </source>
</evidence>
<reference evidence="6" key="1">
    <citation type="submission" date="2023-03" db="EMBL/GenBank/DDBJ databases">
        <title>Massive genome expansion in bonnet fungi (Mycena s.s.) driven by repeated elements and novel gene families across ecological guilds.</title>
        <authorList>
            <consortium name="Lawrence Berkeley National Laboratory"/>
            <person name="Harder C.B."/>
            <person name="Miyauchi S."/>
            <person name="Viragh M."/>
            <person name="Kuo A."/>
            <person name="Thoen E."/>
            <person name="Andreopoulos B."/>
            <person name="Lu D."/>
            <person name="Skrede I."/>
            <person name="Drula E."/>
            <person name="Henrissat B."/>
            <person name="Morin E."/>
            <person name="Kohler A."/>
            <person name="Barry K."/>
            <person name="LaButti K."/>
            <person name="Morin E."/>
            <person name="Salamov A."/>
            <person name="Lipzen A."/>
            <person name="Mereny Z."/>
            <person name="Hegedus B."/>
            <person name="Baldrian P."/>
            <person name="Stursova M."/>
            <person name="Weitz H."/>
            <person name="Taylor A."/>
            <person name="Grigoriev I.V."/>
            <person name="Nagy L.G."/>
            <person name="Martin F."/>
            <person name="Kauserud H."/>
        </authorList>
    </citation>
    <scope>NUCLEOTIDE SEQUENCE</scope>
    <source>
        <strain evidence="6">9284</strain>
    </source>
</reference>
<organism evidence="6 7">
    <name type="scientific">Roridomyces roridus</name>
    <dbReference type="NCBI Taxonomy" id="1738132"/>
    <lineage>
        <taxon>Eukaryota</taxon>
        <taxon>Fungi</taxon>
        <taxon>Dikarya</taxon>
        <taxon>Basidiomycota</taxon>
        <taxon>Agaricomycotina</taxon>
        <taxon>Agaricomycetes</taxon>
        <taxon>Agaricomycetidae</taxon>
        <taxon>Agaricales</taxon>
        <taxon>Marasmiineae</taxon>
        <taxon>Mycenaceae</taxon>
        <taxon>Roridomyces</taxon>
    </lineage>
</organism>
<keyword evidence="2 4" id="KW-0863">Zinc-finger</keyword>
<proteinExistence type="predicted"/>
<feature type="domain" description="MYND-type" evidence="5">
    <location>
        <begin position="269"/>
        <end position="320"/>
    </location>
</feature>
<keyword evidence="3" id="KW-0862">Zinc</keyword>
<accession>A0AAD7BF85</accession>
<keyword evidence="7" id="KW-1185">Reference proteome</keyword>
<dbReference type="SUPFAM" id="SSF144232">
    <property type="entry name" value="HIT/MYND zinc finger-like"/>
    <property type="match status" value="1"/>
</dbReference>
<evidence type="ECO:0000256" key="2">
    <source>
        <dbReference type="ARBA" id="ARBA00022771"/>
    </source>
</evidence>